<dbReference type="Gene3D" id="2.60.120.260">
    <property type="entry name" value="Galactose-binding domain-like"/>
    <property type="match status" value="1"/>
</dbReference>
<organism evidence="5 6">
    <name type="scientific">Virgibacillus kapii</name>
    <dbReference type="NCBI Taxonomy" id="1638645"/>
    <lineage>
        <taxon>Bacteria</taxon>
        <taxon>Bacillati</taxon>
        <taxon>Bacillota</taxon>
        <taxon>Bacilli</taxon>
        <taxon>Bacillales</taxon>
        <taxon>Bacillaceae</taxon>
        <taxon>Virgibacillus</taxon>
    </lineage>
</organism>
<dbReference type="SMART" id="SM00342">
    <property type="entry name" value="HTH_ARAC"/>
    <property type="match status" value="1"/>
</dbReference>
<dbReference type="InterPro" id="IPR050959">
    <property type="entry name" value="MarA-like"/>
</dbReference>
<keyword evidence="6" id="KW-1185">Reference proteome</keyword>
<keyword evidence="1" id="KW-0805">Transcription regulation</keyword>
<sequence>MRYEEIINEVIQYIEGNLHQSIGTEKIAQLAGLSEFHFHRIFKQTIGLSVSEYTRKRRLANAAIRLLYTKDRIIDIAYDYCFESQEAFTRAFKRYYQIPPGQYRKVMSWVTKQKEENNMNNGLKGWFLSGVDPFNYEIGKDHKVVHQGKASGYIKSTKVLDATHFATMMQQFKADKFIGKRMRLSCFLRTACVQSFSGMWMRVDDAAEDVLQFDNMSNRPIKGDTGWNRYTIVLDIPKESKMIAFGIILSGQGQVWVDHVCFDEVGKDVPTTNLEIEPQLLNEPINLTFEDEI</sequence>
<dbReference type="Pfam" id="PF12833">
    <property type="entry name" value="HTH_18"/>
    <property type="match status" value="1"/>
</dbReference>
<keyword evidence="3" id="KW-0804">Transcription</keyword>
<feature type="domain" description="HTH araC/xylS-type" evidence="4">
    <location>
        <begin position="8"/>
        <end position="106"/>
    </location>
</feature>
<evidence type="ECO:0000256" key="3">
    <source>
        <dbReference type="ARBA" id="ARBA00023163"/>
    </source>
</evidence>
<reference evidence="6" key="1">
    <citation type="journal article" date="2019" name="Int. J. Syst. Evol. Microbiol.">
        <title>The Global Catalogue of Microorganisms (GCM) 10K type strain sequencing project: providing services to taxonomists for standard genome sequencing and annotation.</title>
        <authorList>
            <consortium name="The Broad Institute Genomics Platform"/>
            <consortium name="The Broad Institute Genome Sequencing Center for Infectious Disease"/>
            <person name="Wu L."/>
            <person name="Ma J."/>
        </authorList>
    </citation>
    <scope>NUCLEOTIDE SEQUENCE [LARGE SCALE GENOMIC DNA]</scope>
    <source>
        <strain evidence="6">JCM 30071</strain>
    </source>
</reference>
<name>A0ABQ2DMZ3_9BACI</name>
<dbReference type="Gene3D" id="1.10.10.60">
    <property type="entry name" value="Homeodomain-like"/>
    <property type="match status" value="2"/>
</dbReference>
<dbReference type="PANTHER" id="PTHR47504">
    <property type="entry name" value="RIGHT ORIGIN-BINDING PROTEIN"/>
    <property type="match status" value="1"/>
</dbReference>
<evidence type="ECO:0000256" key="1">
    <source>
        <dbReference type="ARBA" id="ARBA00023015"/>
    </source>
</evidence>
<protein>
    <submittedName>
        <fullName evidence="5">HTH-type transcriptional regulator YbfP</fullName>
    </submittedName>
</protein>
<gene>
    <name evidence="5" type="primary">ybfP</name>
    <name evidence="5" type="ORF">GCM10007111_28600</name>
</gene>
<keyword evidence="2" id="KW-0238">DNA-binding</keyword>
<evidence type="ECO:0000313" key="6">
    <source>
        <dbReference type="Proteomes" id="UP000634435"/>
    </source>
</evidence>
<dbReference type="Proteomes" id="UP000634435">
    <property type="component" value="Unassembled WGS sequence"/>
</dbReference>
<dbReference type="InterPro" id="IPR009057">
    <property type="entry name" value="Homeodomain-like_sf"/>
</dbReference>
<evidence type="ECO:0000256" key="2">
    <source>
        <dbReference type="ARBA" id="ARBA00023125"/>
    </source>
</evidence>
<dbReference type="SUPFAM" id="SSF46689">
    <property type="entry name" value="Homeodomain-like"/>
    <property type="match status" value="2"/>
</dbReference>
<proteinExistence type="predicted"/>
<comment type="caution">
    <text evidence="5">The sequence shown here is derived from an EMBL/GenBank/DDBJ whole genome shotgun (WGS) entry which is preliminary data.</text>
</comment>
<dbReference type="InterPro" id="IPR018060">
    <property type="entry name" value="HTH_AraC"/>
</dbReference>
<dbReference type="PANTHER" id="PTHR47504:SF6">
    <property type="entry name" value="ARAC-FAMILY TRANSCRIPTIONAL REGULATOR"/>
    <property type="match status" value="1"/>
</dbReference>
<dbReference type="PROSITE" id="PS01124">
    <property type="entry name" value="HTH_ARAC_FAMILY_2"/>
    <property type="match status" value="1"/>
</dbReference>
<accession>A0ABQ2DMZ3</accession>
<evidence type="ECO:0000313" key="5">
    <source>
        <dbReference type="EMBL" id="GGJ64984.1"/>
    </source>
</evidence>
<dbReference type="EMBL" id="BMPN01000004">
    <property type="protein sequence ID" value="GGJ64984.1"/>
    <property type="molecule type" value="Genomic_DNA"/>
</dbReference>
<dbReference type="RefSeq" id="WP_021290698.1">
    <property type="nucleotide sequence ID" value="NZ_BMPN01000004.1"/>
</dbReference>
<evidence type="ECO:0000259" key="4">
    <source>
        <dbReference type="PROSITE" id="PS01124"/>
    </source>
</evidence>